<proteinExistence type="predicted"/>
<dbReference type="InterPro" id="IPR050879">
    <property type="entry name" value="Acyltransferase_3"/>
</dbReference>
<keyword evidence="1" id="KW-0472">Membrane</keyword>
<keyword evidence="1" id="KW-1133">Transmembrane helix</keyword>
<dbReference type="InterPro" id="IPR002656">
    <property type="entry name" value="Acyl_transf_3_dom"/>
</dbReference>
<feature type="transmembrane region" description="Helical" evidence="1">
    <location>
        <begin position="165"/>
        <end position="183"/>
    </location>
</feature>
<sequence>MPQPTEAYQPVAVEVDDNESYEKTIIYEETREVGEDSDDNDDALDLNEVDLSQLPQECRPKWYQPSRWRVAPNWDIRPKWNFSFKVEDIPDAKTLAWLLLSYFLAILPRYLQPGGLRVKKELHPTSYLDALRGWAALAVFRYHGLINKTWLLEQPVIRMVLNGRAMVDIFFVISGYALSYRMLKMMRKRQPILLRALASSSFRRWWRLYVSTGVASGVTAIMTYWGWCQPGFRQSTIWLQFCDWAWDWLASSNPFADIRGWWYGAVFRTKYLDQMWTIPVEFRGSLVLFWFCASSAYLTTRGRRLFCLIVISLCYYWGAIYAALFLWGMMIADLSFDRHPERLQKIQLPQQQQNGEAVVTEPRRQSVYAKVFWTLILLVAMFLCGQPSDGQWLVGPWPWPLLSKLIPWYYDVPLAEHFWLSWGATLLVFAIDNCRMLQIPLELGFSQYLGDLSFGIYAMHNTILWTLYFQVVEPWRAANLGDGYWSGLPGILFTTLVLLWCADYFTRLDNKVVAAGKWLESFFFVDWN</sequence>
<dbReference type="OrthoDB" id="5819582at2759"/>
<feature type="domain" description="Acyltransferase 3" evidence="2">
    <location>
        <begin position="127"/>
        <end position="502"/>
    </location>
</feature>
<dbReference type="Proteomes" id="UP000288859">
    <property type="component" value="Unassembled WGS sequence"/>
</dbReference>
<comment type="caution">
    <text evidence="3">The sequence shown here is derived from an EMBL/GenBank/DDBJ whole genome shotgun (WGS) entry which is preliminary data.</text>
</comment>
<dbReference type="EMBL" id="NAJM01000024">
    <property type="protein sequence ID" value="RVX70264.1"/>
    <property type="molecule type" value="Genomic_DNA"/>
</dbReference>
<evidence type="ECO:0000313" key="3">
    <source>
        <dbReference type="EMBL" id="RVX70264.1"/>
    </source>
</evidence>
<feature type="transmembrane region" description="Helical" evidence="1">
    <location>
        <begin position="452"/>
        <end position="471"/>
    </location>
</feature>
<organism evidence="3 4">
    <name type="scientific">Exophiala mesophila</name>
    <name type="common">Black yeast-like fungus</name>
    <dbReference type="NCBI Taxonomy" id="212818"/>
    <lineage>
        <taxon>Eukaryota</taxon>
        <taxon>Fungi</taxon>
        <taxon>Dikarya</taxon>
        <taxon>Ascomycota</taxon>
        <taxon>Pezizomycotina</taxon>
        <taxon>Eurotiomycetes</taxon>
        <taxon>Chaetothyriomycetidae</taxon>
        <taxon>Chaetothyriales</taxon>
        <taxon>Herpotrichiellaceae</taxon>
        <taxon>Exophiala</taxon>
    </lineage>
</organism>
<feature type="transmembrane region" description="Helical" evidence="1">
    <location>
        <begin position="204"/>
        <end position="227"/>
    </location>
</feature>
<dbReference type="PANTHER" id="PTHR23028:SF134">
    <property type="entry name" value="PUTATIVE (AFU_ORTHOLOGUE AFUA_4G08520)-RELATED"/>
    <property type="match status" value="1"/>
</dbReference>
<feature type="transmembrane region" description="Helical" evidence="1">
    <location>
        <begin position="408"/>
        <end position="431"/>
    </location>
</feature>
<evidence type="ECO:0000256" key="1">
    <source>
        <dbReference type="SAM" id="Phobius"/>
    </source>
</evidence>
<evidence type="ECO:0000259" key="2">
    <source>
        <dbReference type="Pfam" id="PF01757"/>
    </source>
</evidence>
<protein>
    <recommendedName>
        <fullName evidence="2">Acyltransferase 3 domain-containing protein</fullName>
    </recommendedName>
</protein>
<dbReference type="PANTHER" id="PTHR23028">
    <property type="entry name" value="ACETYLTRANSFERASE"/>
    <property type="match status" value="1"/>
</dbReference>
<feature type="transmembrane region" description="Helical" evidence="1">
    <location>
        <begin position="483"/>
        <end position="502"/>
    </location>
</feature>
<dbReference type="GO" id="GO:0016747">
    <property type="term" value="F:acyltransferase activity, transferring groups other than amino-acyl groups"/>
    <property type="evidence" value="ECO:0007669"/>
    <property type="project" value="InterPro"/>
</dbReference>
<evidence type="ECO:0000313" key="4">
    <source>
        <dbReference type="Proteomes" id="UP000288859"/>
    </source>
</evidence>
<gene>
    <name evidence="3" type="ORF">B0A52_05597</name>
</gene>
<reference evidence="3 4" key="1">
    <citation type="submission" date="2017-03" db="EMBL/GenBank/DDBJ databases">
        <title>Genomes of endolithic fungi from Antarctica.</title>
        <authorList>
            <person name="Coleine C."/>
            <person name="Masonjones S."/>
            <person name="Stajich J.E."/>
        </authorList>
    </citation>
    <scope>NUCLEOTIDE SEQUENCE [LARGE SCALE GENOMIC DNA]</scope>
    <source>
        <strain evidence="3 4">CCFEE 6314</strain>
    </source>
</reference>
<dbReference type="AlphaFoldDB" id="A0A438N3K1"/>
<dbReference type="VEuPathDB" id="FungiDB:PV10_08346"/>
<accession>A0A438N3K1</accession>
<name>A0A438N3K1_EXOME</name>
<dbReference type="Pfam" id="PF01757">
    <property type="entry name" value="Acyl_transf_3"/>
    <property type="match status" value="1"/>
</dbReference>
<keyword evidence="1" id="KW-0812">Transmembrane</keyword>
<feature type="transmembrane region" description="Helical" evidence="1">
    <location>
        <begin position="315"/>
        <end position="336"/>
    </location>
</feature>